<keyword evidence="4" id="KW-0694">RNA-binding</keyword>
<name>A0A5K7ZZH8_9BACT</name>
<proteinExistence type="inferred from homology"/>
<dbReference type="NCBIfam" id="TIGR00005">
    <property type="entry name" value="rluA_subfam"/>
    <property type="match status" value="1"/>
</dbReference>
<dbReference type="Gene3D" id="3.30.2350.10">
    <property type="entry name" value="Pseudouridine synthase"/>
    <property type="match status" value="1"/>
</dbReference>
<dbReference type="InterPro" id="IPR050188">
    <property type="entry name" value="RluA_PseudoU_synthase"/>
</dbReference>
<evidence type="ECO:0000259" key="6">
    <source>
        <dbReference type="Pfam" id="PF00849"/>
    </source>
</evidence>
<dbReference type="KEGG" id="dov:DSCO28_60760"/>
<organism evidence="8 9">
    <name type="scientific">Desulfosarcina ovata subsp. sediminis</name>
    <dbReference type="NCBI Taxonomy" id="885957"/>
    <lineage>
        <taxon>Bacteria</taxon>
        <taxon>Pseudomonadati</taxon>
        <taxon>Thermodesulfobacteriota</taxon>
        <taxon>Desulfobacteria</taxon>
        <taxon>Desulfobacterales</taxon>
        <taxon>Desulfosarcinaceae</taxon>
        <taxon>Desulfosarcina</taxon>
    </lineage>
</organism>
<dbReference type="Proteomes" id="UP000425960">
    <property type="component" value="Chromosome"/>
</dbReference>
<evidence type="ECO:0000256" key="4">
    <source>
        <dbReference type="PROSITE-ProRule" id="PRU00182"/>
    </source>
</evidence>
<dbReference type="Pfam" id="PF01479">
    <property type="entry name" value="S4"/>
    <property type="match status" value="1"/>
</dbReference>
<dbReference type="CDD" id="cd02869">
    <property type="entry name" value="PseudoU_synth_RluA_like"/>
    <property type="match status" value="1"/>
</dbReference>
<evidence type="ECO:0000256" key="2">
    <source>
        <dbReference type="ARBA" id="ARBA00023235"/>
    </source>
</evidence>
<dbReference type="GO" id="GO:0003723">
    <property type="term" value="F:RNA binding"/>
    <property type="evidence" value="ECO:0007669"/>
    <property type="project" value="UniProtKB-KW"/>
</dbReference>
<comment type="catalytic activity">
    <reaction evidence="5">
        <text>a uridine in RNA = a pseudouridine in RNA</text>
        <dbReference type="Rhea" id="RHEA:48348"/>
        <dbReference type="Rhea" id="RHEA-COMP:12068"/>
        <dbReference type="Rhea" id="RHEA-COMP:12069"/>
        <dbReference type="ChEBI" id="CHEBI:65314"/>
        <dbReference type="ChEBI" id="CHEBI:65315"/>
    </reaction>
</comment>
<protein>
    <recommendedName>
        <fullName evidence="5">Pseudouridine synthase</fullName>
        <ecNumber evidence="5">5.4.99.-</ecNumber>
    </recommendedName>
</protein>
<dbReference type="EMBL" id="AP021876">
    <property type="protein sequence ID" value="BBO85510.1"/>
    <property type="molecule type" value="Genomic_DNA"/>
</dbReference>
<dbReference type="PANTHER" id="PTHR21600">
    <property type="entry name" value="MITOCHONDRIAL RNA PSEUDOURIDINE SYNTHASE"/>
    <property type="match status" value="1"/>
</dbReference>
<sequence length="301" mass="33340">MVAACVAHCSRSFAAVLIRQGRITVDGQTRKPGYVVKSGEQISGTIPPADTPAFLPEAIPLEILYEDDELLVVNKSPGIVVHPAPGHSGGTLANALMHHCPDLQGISGGLRPGIVHRLDKDTSGAMVVAKTSRAMHHLAAQFKSRQVHKLYLALVYGNPLNEHGSIDLPIGRHPVARKRMSVHSRVPRPALTLWRVREHFAGLSLLELDIRTGRTHQIRVHCKAIGHPVVGDPLYSRRGLKRQLTQVAPLIAQVVEPVQRQMLHARQLQIRHPLDDRRLIVEAPLPFDMDEVLRKLRMNSR</sequence>
<dbReference type="InterPro" id="IPR002942">
    <property type="entry name" value="S4_RNA-bd"/>
</dbReference>
<evidence type="ECO:0000256" key="1">
    <source>
        <dbReference type="ARBA" id="ARBA00010876"/>
    </source>
</evidence>
<dbReference type="Pfam" id="PF00849">
    <property type="entry name" value="PseudoU_synth_2"/>
    <property type="match status" value="1"/>
</dbReference>
<keyword evidence="2 5" id="KW-0413">Isomerase</keyword>
<evidence type="ECO:0000259" key="7">
    <source>
        <dbReference type="Pfam" id="PF01479"/>
    </source>
</evidence>
<accession>A0A5K7ZZH8</accession>
<dbReference type="CDD" id="cd00165">
    <property type="entry name" value="S4"/>
    <property type="match status" value="1"/>
</dbReference>
<evidence type="ECO:0000256" key="5">
    <source>
        <dbReference type="RuleBase" id="RU362028"/>
    </source>
</evidence>
<dbReference type="SUPFAM" id="SSF55174">
    <property type="entry name" value="Alpha-L RNA-binding motif"/>
    <property type="match status" value="1"/>
</dbReference>
<feature type="domain" description="RNA-binding S4" evidence="7">
    <location>
        <begin position="9"/>
        <end position="42"/>
    </location>
</feature>
<dbReference type="SUPFAM" id="SSF55120">
    <property type="entry name" value="Pseudouridine synthase"/>
    <property type="match status" value="1"/>
</dbReference>
<dbReference type="PROSITE" id="PS50889">
    <property type="entry name" value="S4"/>
    <property type="match status" value="1"/>
</dbReference>
<dbReference type="InterPro" id="IPR036986">
    <property type="entry name" value="S4_RNA-bd_sf"/>
</dbReference>
<dbReference type="GO" id="GO:0120159">
    <property type="term" value="F:rRNA pseudouridine synthase activity"/>
    <property type="evidence" value="ECO:0007669"/>
    <property type="project" value="UniProtKB-ARBA"/>
</dbReference>
<dbReference type="InterPro" id="IPR020103">
    <property type="entry name" value="PsdUridine_synth_cat_dom_sf"/>
</dbReference>
<dbReference type="Gene3D" id="3.10.290.10">
    <property type="entry name" value="RNA-binding S4 domain"/>
    <property type="match status" value="1"/>
</dbReference>
<evidence type="ECO:0000313" key="8">
    <source>
        <dbReference type="EMBL" id="BBO85510.1"/>
    </source>
</evidence>
<reference evidence="8 9" key="1">
    <citation type="submission" date="2019-11" db="EMBL/GenBank/DDBJ databases">
        <title>Comparative genomics of hydrocarbon-degrading Desulfosarcina strains.</title>
        <authorList>
            <person name="Watanabe M."/>
            <person name="Kojima H."/>
            <person name="Fukui M."/>
        </authorList>
    </citation>
    <scope>NUCLEOTIDE SEQUENCE [LARGE SCALE GENOMIC DNA]</scope>
    <source>
        <strain evidence="8 9">28bB2T</strain>
    </source>
</reference>
<gene>
    <name evidence="8" type="primary">rluD</name>
    <name evidence="8" type="ORF">DSCO28_60760</name>
</gene>
<dbReference type="EC" id="5.4.99.-" evidence="5"/>
<feature type="active site" evidence="3">
    <location>
        <position position="119"/>
    </location>
</feature>
<dbReference type="InterPro" id="IPR006224">
    <property type="entry name" value="PsdUridine_synth_RluA-like_CS"/>
</dbReference>
<comment type="function">
    <text evidence="5">Responsible for synthesis of pseudouridine from uracil.</text>
</comment>
<dbReference type="PANTHER" id="PTHR21600:SF44">
    <property type="entry name" value="RIBOSOMAL LARGE SUBUNIT PSEUDOURIDINE SYNTHASE D"/>
    <property type="match status" value="1"/>
</dbReference>
<dbReference type="PROSITE" id="PS01129">
    <property type="entry name" value="PSI_RLU"/>
    <property type="match status" value="1"/>
</dbReference>
<dbReference type="InterPro" id="IPR006225">
    <property type="entry name" value="PsdUridine_synth_RluC/D"/>
</dbReference>
<dbReference type="InterPro" id="IPR006145">
    <property type="entry name" value="PsdUridine_synth_RsuA/RluA"/>
</dbReference>
<comment type="similarity">
    <text evidence="1 5">Belongs to the pseudouridine synthase RluA family.</text>
</comment>
<dbReference type="GO" id="GO:0000455">
    <property type="term" value="P:enzyme-directed rRNA pseudouridine synthesis"/>
    <property type="evidence" value="ECO:0007669"/>
    <property type="project" value="UniProtKB-ARBA"/>
</dbReference>
<evidence type="ECO:0000313" key="9">
    <source>
        <dbReference type="Proteomes" id="UP000425960"/>
    </source>
</evidence>
<feature type="domain" description="Pseudouridine synthase RsuA/RluA-like" evidence="6">
    <location>
        <begin position="70"/>
        <end position="223"/>
    </location>
</feature>
<dbReference type="AlphaFoldDB" id="A0A5K7ZZH8"/>
<evidence type="ECO:0000256" key="3">
    <source>
        <dbReference type="PIRSR" id="PIRSR606225-1"/>
    </source>
</evidence>